<evidence type="ECO:0000313" key="5">
    <source>
        <dbReference type="Proteomes" id="UP001589733"/>
    </source>
</evidence>
<evidence type="ECO:0000313" key="4">
    <source>
        <dbReference type="EMBL" id="MFB9992841.1"/>
    </source>
</evidence>
<gene>
    <name evidence="4" type="ORF">ACFFLM_12780</name>
</gene>
<evidence type="ECO:0000256" key="2">
    <source>
        <dbReference type="ARBA" id="ARBA00022737"/>
    </source>
</evidence>
<name>A0ABV6B333_9DEIO</name>
<reference evidence="4 5" key="1">
    <citation type="submission" date="2024-09" db="EMBL/GenBank/DDBJ databases">
        <authorList>
            <person name="Sun Q."/>
            <person name="Mori K."/>
        </authorList>
    </citation>
    <scope>NUCLEOTIDE SEQUENCE [LARGE SCALE GENOMIC DNA]</scope>
    <source>
        <strain evidence="4 5">JCM 13503</strain>
    </source>
</reference>
<dbReference type="Gene3D" id="2.130.10.10">
    <property type="entry name" value="YVTN repeat-like/Quinoprotein amine dehydrogenase"/>
    <property type="match status" value="2"/>
</dbReference>
<evidence type="ECO:0000256" key="3">
    <source>
        <dbReference type="SAM" id="MobiDB-lite"/>
    </source>
</evidence>
<dbReference type="Proteomes" id="UP001589733">
    <property type="component" value="Unassembled WGS sequence"/>
</dbReference>
<organism evidence="4 5">
    <name type="scientific">Deinococcus oregonensis</name>
    <dbReference type="NCBI Taxonomy" id="1805970"/>
    <lineage>
        <taxon>Bacteria</taxon>
        <taxon>Thermotogati</taxon>
        <taxon>Deinococcota</taxon>
        <taxon>Deinococci</taxon>
        <taxon>Deinococcales</taxon>
        <taxon>Deinococcaceae</taxon>
        <taxon>Deinococcus</taxon>
    </lineage>
</organism>
<feature type="region of interest" description="Disordered" evidence="3">
    <location>
        <begin position="446"/>
        <end position="470"/>
    </location>
</feature>
<dbReference type="PANTHER" id="PTHR44019:SF8">
    <property type="entry name" value="POC1 CENTRIOLAR PROTEIN HOMOLOG"/>
    <property type="match status" value="1"/>
</dbReference>
<sequence length="470" mass="50139">MPLLNRVLYAAVLGLTSVASAVMSGVALPGGGWAGWRCLTPEDGLYCRVPVFVRLSASGQVQHRQQVPESQAPGPVLLHPDGRTLYLGGSTLVALDAVTLRAKWDVPGPPVGWEQEPLALSPDGRQLAVRGPNGTVRLLDTRTGQGVSTLRHPFFKDQQDGYGDFFAAPTALAFSPDGHTLAIGSRGGGVRIRSLATGQERQLTGGCRVRRLVAHRGPVRGLLFTGVDALVSVANDEQLIHWSLQRPQQARCLSLPGGVTALYPLPQGRLLALGVTSGTLLNGPEVTRLARLAPFSSVLARWQVTGKTLSLSDGHSTRSWNMLSGAPLTSTSAPLATFPLVGALVTIRDDLRVRVRANGHVQDLWPPAIAPANLSGAGSPAGWQVELTGKRLTVKATSTIRVMTMDTANFTNEYGWAWPSGRFLGCRTVLENGHSDEPDRACSLTQGTLREPSLKDEALPGQETIRGRSR</sequence>
<keyword evidence="1" id="KW-0853">WD repeat</keyword>
<proteinExistence type="predicted"/>
<dbReference type="InterPro" id="IPR050505">
    <property type="entry name" value="WDR55/POC1"/>
</dbReference>
<dbReference type="InterPro" id="IPR015943">
    <property type="entry name" value="WD40/YVTN_repeat-like_dom_sf"/>
</dbReference>
<keyword evidence="2" id="KW-0677">Repeat</keyword>
<dbReference type="EMBL" id="JBHLYR010000039">
    <property type="protein sequence ID" value="MFB9992841.1"/>
    <property type="molecule type" value="Genomic_DNA"/>
</dbReference>
<dbReference type="RefSeq" id="WP_380010512.1">
    <property type="nucleotide sequence ID" value="NZ_JBHLYR010000039.1"/>
</dbReference>
<protein>
    <submittedName>
        <fullName evidence="4">WD40 repeat domain-containing protein</fullName>
    </submittedName>
</protein>
<evidence type="ECO:0000256" key="1">
    <source>
        <dbReference type="ARBA" id="ARBA00022574"/>
    </source>
</evidence>
<dbReference type="InterPro" id="IPR001680">
    <property type="entry name" value="WD40_rpt"/>
</dbReference>
<dbReference type="PANTHER" id="PTHR44019">
    <property type="entry name" value="WD REPEAT-CONTAINING PROTEIN 55"/>
    <property type="match status" value="1"/>
</dbReference>
<dbReference type="SMART" id="SM00320">
    <property type="entry name" value="WD40"/>
    <property type="match status" value="2"/>
</dbReference>
<accession>A0ABV6B333</accession>
<dbReference type="Pfam" id="PF00400">
    <property type="entry name" value="WD40"/>
    <property type="match status" value="1"/>
</dbReference>
<keyword evidence="5" id="KW-1185">Reference proteome</keyword>
<dbReference type="SUPFAM" id="SSF50998">
    <property type="entry name" value="Quinoprotein alcohol dehydrogenase-like"/>
    <property type="match status" value="1"/>
</dbReference>
<dbReference type="InterPro" id="IPR011047">
    <property type="entry name" value="Quinoprotein_ADH-like_sf"/>
</dbReference>
<comment type="caution">
    <text evidence="4">The sequence shown here is derived from an EMBL/GenBank/DDBJ whole genome shotgun (WGS) entry which is preliminary data.</text>
</comment>